<reference evidence="2 3" key="1">
    <citation type="submission" date="2018-04" db="EMBL/GenBank/DDBJ databases">
        <authorList>
            <person name="Vogel A."/>
        </authorList>
    </citation>
    <scope>NUCLEOTIDE SEQUENCE [LARGE SCALE GENOMIC DNA]</scope>
</reference>
<dbReference type="Gene3D" id="3.30.1370.120">
    <property type="match status" value="1"/>
</dbReference>
<dbReference type="EMBL" id="OOIL02002239">
    <property type="protein sequence ID" value="VFQ81462.1"/>
    <property type="molecule type" value="Genomic_DNA"/>
</dbReference>
<keyword evidence="3" id="KW-1185">Reference proteome</keyword>
<feature type="region of interest" description="Disordered" evidence="1">
    <location>
        <begin position="537"/>
        <end position="568"/>
    </location>
</feature>
<dbReference type="InterPro" id="IPR038591">
    <property type="entry name" value="NolW-like_sf"/>
</dbReference>
<proteinExistence type="predicted"/>
<evidence type="ECO:0000256" key="1">
    <source>
        <dbReference type="SAM" id="MobiDB-lite"/>
    </source>
</evidence>
<evidence type="ECO:0000313" key="3">
    <source>
        <dbReference type="Proteomes" id="UP000595140"/>
    </source>
</evidence>
<protein>
    <submittedName>
        <fullName evidence="2">Uncharacterized protein</fullName>
    </submittedName>
</protein>
<evidence type="ECO:0000313" key="2">
    <source>
        <dbReference type="EMBL" id="VFQ81462.1"/>
    </source>
</evidence>
<name>A0A484LY23_9ASTE</name>
<sequence>MSLLSKRKWWKTSLTEDNRRIELSLGSNYKGYYIKILERRREGKRFLIIPFDSNKDGPKLFIRALSSFIHRAFVSKPTVDGKVQISSNSLTELKEPQALFETALLVNGTPTLPNSKENEDLDFHAPLIEGRDAEGQLVLYKGETKNCNTFNDLFPPLSKSFLSPFASSFVPLSYNKFAVLHKDMDRESLRLEDEDPFSKLNDQSLVLYLNAVEDHTKEREGPILYTHSEGEDLVFIDSMLKPLQIDLSRFPKHPLYLHKELKGRKTYSPSQIVTRSKAKLLAQGRRITPIGWEEEQDLADPLSHEDEVISFFKLCCPNKKEDPIPPKKPMTKTAVLVVFLYSLLHLDWRDFSNENWEISRYDGDFSVKVSWDSNRFGHFARLVSKTGSSPNQIIIPAGFYLEGLKLFSKGLSKLLRNSNGLSNHLPQLLPIDFQEGLGLVKVCNDEGWRCYHGVQSAAICDEERNNYESRLVVDLTMEKEMECLQRPKPLAKPSRKTAKPNFVKAHLTEPGQMTNKERLGSTAHSAPAGLVILGATTAGPPSRGFRRQVRRSASATSSGRPDLGEGAGLVRIKGPTIRLLPCL</sequence>
<dbReference type="OrthoDB" id="1329247at2759"/>
<accession>A0A484LY23</accession>
<gene>
    <name evidence="2" type="ORF">CCAM_LOCUS23238</name>
</gene>
<dbReference type="Proteomes" id="UP000595140">
    <property type="component" value="Unassembled WGS sequence"/>
</dbReference>
<dbReference type="AlphaFoldDB" id="A0A484LY23"/>
<organism evidence="2 3">
    <name type="scientific">Cuscuta campestris</name>
    <dbReference type="NCBI Taxonomy" id="132261"/>
    <lineage>
        <taxon>Eukaryota</taxon>
        <taxon>Viridiplantae</taxon>
        <taxon>Streptophyta</taxon>
        <taxon>Embryophyta</taxon>
        <taxon>Tracheophyta</taxon>
        <taxon>Spermatophyta</taxon>
        <taxon>Magnoliopsida</taxon>
        <taxon>eudicotyledons</taxon>
        <taxon>Gunneridae</taxon>
        <taxon>Pentapetalae</taxon>
        <taxon>asterids</taxon>
        <taxon>lamiids</taxon>
        <taxon>Solanales</taxon>
        <taxon>Convolvulaceae</taxon>
        <taxon>Cuscuteae</taxon>
        <taxon>Cuscuta</taxon>
        <taxon>Cuscuta subgen. Grammica</taxon>
        <taxon>Cuscuta sect. Cleistogrammica</taxon>
    </lineage>
</organism>